<gene>
    <name evidence="1" type="ORF">RM572_12490</name>
</gene>
<dbReference type="Proteomes" id="UP001183414">
    <property type="component" value="Unassembled WGS sequence"/>
</dbReference>
<reference evidence="2" key="1">
    <citation type="submission" date="2023-07" db="EMBL/GenBank/DDBJ databases">
        <title>30 novel species of actinomycetes from the DSMZ collection.</title>
        <authorList>
            <person name="Nouioui I."/>
        </authorList>
    </citation>
    <scope>NUCLEOTIDE SEQUENCE [LARGE SCALE GENOMIC DNA]</scope>
    <source>
        <strain evidence="2">DSM 42041</strain>
    </source>
</reference>
<keyword evidence="2" id="KW-1185">Reference proteome</keyword>
<name>A0ABU2NRH3_9ACTN</name>
<evidence type="ECO:0008006" key="3">
    <source>
        <dbReference type="Google" id="ProtNLM"/>
    </source>
</evidence>
<organism evidence="1 2">
    <name type="scientific">Streptomyces hazeniae</name>
    <dbReference type="NCBI Taxonomy" id="3075538"/>
    <lineage>
        <taxon>Bacteria</taxon>
        <taxon>Bacillati</taxon>
        <taxon>Actinomycetota</taxon>
        <taxon>Actinomycetes</taxon>
        <taxon>Kitasatosporales</taxon>
        <taxon>Streptomycetaceae</taxon>
        <taxon>Streptomyces</taxon>
    </lineage>
</organism>
<dbReference type="RefSeq" id="WP_311673385.1">
    <property type="nucleotide sequence ID" value="NZ_JAVREQ010000009.1"/>
</dbReference>
<sequence>MTGERHLAPARTDARPRRGHDVVTRAQLRAQGVPQRTITHRCHTGVWQSPLPGVVVLHSGPLTWRQRYRAALLYADGRRSLSTSAGRTSGDASLTGVAALALYRLRSVPPPDAVREVDVLVPERCGVASRDGVRLRRTQRMPRALLLEGRLPVAPLRRAAADAVRGGGEHSVDAPAVLHELVQTKRVAPDRLAGELQAAGVSWRTDVAAVLRDVGEGVRSPVEGLARCVVLRSDLPRPLWNLRLTLDADFLAVPDAYWPRHGVMLEVDSKEHHWAVADWEATMARHNRLTALGFRVLHASPRQFRDRPAGVLAAVRTALGTGPHGPLERVRVGG</sequence>
<protein>
    <recommendedName>
        <fullName evidence="3">DUF559 domain-containing protein</fullName>
    </recommendedName>
</protein>
<proteinExistence type="predicted"/>
<evidence type="ECO:0000313" key="1">
    <source>
        <dbReference type="EMBL" id="MDT0379584.1"/>
    </source>
</evidence>
<evidence type="ECO:0000313" key="2">
    <source>
        <dbReference type="Proteomes" id="UP001183414"/>
    </source>
</evidence>
<dbReference type="EMBL" id="JAVREQ010000009">
    <property type="protein sequence ID" value="MDT0379584.1"/>
    <property type="molecule type" value="Genomic_DNA"/>
</dbReference>
<comment type="caution">
    <text evidence="1">The sequence shown here is derived from an EMBL/GenBank/DDBJ whole genome shotgun (WGS) entry which is preliminary data.</text>
</comment>
<accession>A0ABU2NRH3</accession>